<feature type="domain" description="Xylanolytic transcriptional activator regulatory" evidence="5">
    <location>
        <begin position="232"/>
        <end position="303"/>
    </location>
</feature>
<dbReference type="InterPro" id="IPR050987">
    <property type="entry name" value="AtrR-like"/>
</dbReference>
<dbReference type="STRING" id="1448320.A0A319DQU8"/>
<reference evidence="6 7" key="1">
    <citation type="submission" date="2018-02" db="EMBL/GenBank/DDBJ databases">
        <title>The genomes of Aspergillus section Nigri reveals drivers in fungal speciation.</title>
        <authorList>
            <consortium name="DOE Joint Genome Institute"/>
            <person name="Vesth T.C."/>
            <person name="Nybo J."/>
            <person name="Theobald S."/>
            <person name="Brandl J."/>
            <person name="Frisvad J.C."/>
            <person name="Nielsen K.F."/>
            <person name="Lyhne E.K."/>
            <person name="Kogle M.E."/>
            <person name="Kuo A."/>
            <person name="Riley R."/>
            <person name="Clum A."/>
            <person name="Nolan M."/>
            <person name="Lipzen A."/>
            <person name="Salamov A."/>
            <person name="Henrissat B."/>
            <person name="Wiebenga A."/>
            <person name="De vries R.P."/>
            <person name="Grigoriev I.V."/>
            <person name="Mortensen U.H."/>
            <person name="Andersen M.R."/>
            <person name="Baker S.E."/>
        </authorList>
    </citation>
    <scope>NUCLEOTIDE SEQUENCE [LARGE SCALE GENOMIC DNA]</scope>
    <source>
        <strain evidence="6 7">CBS 707.79</strain>
    </source>
</reference>
<dbReference type="Pfam" id="PF04082">
    <property type="entry name" value="Fungal_trans"/>
    <property type="match status" value="1"/>
</dbReference>
<evidence type="ECO:0000313" key="6">
    <source>
        <dbReference type="EMBL" id="PYI00017.1"/>
    </source>
</evidence>
<feature type="region of interest" description="Disordered" evidence="4">
    <location>
        <begin position="46"/>
        <end position="66"/>
    </location>
</feature>
<evidence type="ECO:0000256" key="4">
    <source>
        <dbReference type="SAM" id="MobiDB-lite"/>
    </source>
</evidence>
<accession>A0A319DQU8</accession>
<evidence type="ECO:0000313" key="7">
    <source>
        <dbReference type="Proteomes" id="UP000247810"/>
    </source>
</evidence>
<organism evidence="6 7">
    <name type="scientific">Aspergillus ellipticus CBS 707.79</name>
    <dbReference type="NCBI Taxonomy" id="1448320"/>
    <lineage>
        <taxon>Eukaryota</taxon>
        <taxon>Fungi</taxon>
        <taxon>Dikarya</taxon>
        <taxon>Ascomycota</taxon>
        <taxon>Pezizomycotina</taxon>
        <taxon>Eurotiomycetes</taxon>
        <taxon>Eurotiomycetidae</taxon>
        <taxon>Eurotiales</taxon>
        <taxon>Aspergillaceae</taxon>
        <taxon>Aspergillus</taxon>
        <taxon>Aspergillus subgen. Circumdati</taxon>
    </lineage>
</organism>
<keyword evidence="1" id="KW-0805">Transcription regulation</keyword>
<dbReference type="GO" id="GO:0006351">
    <property type="term" value="P:DNA-templated transcription"/>
    <property type="evidence" value="ECO:0007669"/>
    <property type="project" value="InterPro"/>
</dbReference>
<gene>
    <name evidence="6" type="ORF">BO71DRAFT_341296</name>
</gene>
<dbReference type="GO" id="GO:0000981">
    <property type="term" value="F:DNA-binding transcription factor activity, RNA polymerase II-specific"/>
    <property type="evidence" value="ECO:0007669"/>
    <property type="project" value="InterPro"/>
</dbReference>
<dbReference type="CDD" id="cd12148">
    <property type="entry name" value="fungal_TF_MHR"/>
    <property type="match status" value="1"/>
</dbReference>
<keyword evidence="2" id="KW-0804">Transcription</keyword>
<dbReference type="PANTHER" id="PTHR46910:SF17">
    <property type="entry name" value="SCFA-RELATED"/>
    <property type="match status" value="1"/>
</dbReference>
<sequence length="613" mass="69477">MMLPHGVRRSPRTSRGCGRCRRQKLKCNSSRPCQTYRPPGCRRSQRLAAAARHNNTKTPRGQRARVPSVTITVPKRSSRGIRYTEIAPQSPSRGDWHLQFLDLPPENVIMPLIGSYFYRMEWFILLFHETSFRQNAYRLICQKSWRRHELGAVMAVLSVAMIGLQLALSDSHWPDHLLLQNHSIDGQKLLEALVKEIRHHLPSLIADHQVESVQVCTLLSSYYSFNLVHDLAWNCSHMAVKSACDIGLRKKAPCNDPITNEVRSRCWNHVVIADTFSSMPYGRPASIEPRYATLHPLTRVDDLAIRRLLELDSCFGDACRDASRATFHSLKYDIYSISRTLFSNFQILQSNTTSSGKRSRYIFNRIQEAERLLKQWEASLPDLFNLSYWMRDGKLQHTTKHLPYLPKSTREQAETILLQAATLRLMYDGILMQAHQFLLGHVDPLSPSQFAIDARSRSWQEATAAALRTSLIPVHLFENHFFAPFASLTQFTAGVVLCIALKSQSFASASQDAKEGVLRIIHANHALNNRIATQTEQSLTDLLEKTPDQKGFHLLNKSTLAAIASAGASQTYHNRCDVPSTHIFPLLNDTFDIFSKCKISSITGLGILLMPLQ</sequence>
<dbReference type="CDD" id="cd00067">
    <property type="entry name" value="GAL4"/>
    <property type="match status" value="1"/>
</dbReference>
<dbReference type="SMART" id="SM00906">
    <property type="entry name" value="Fungal_trans"/>
    <property type="match status" value="1"/>
</dbReference>
<keyword evidence="7" id="KW-1185">Reference proteome</keyword>
<name>A0A319DQU8_9EURO</name>
<evidence type="ECO:0000256" key="2">
    <source>
        <dbReference type="ARBA" id="ARBA00023163"/>
    </source>
</evidence>
<proteinExistence type="predicted"/>
<keyword evidence="3" id="KW-0539">Nucleus</keyword>
<evidence type="ECO:0000256" key="1">
    <source>
        <dbReference type="ARBA" id="ARBA00023015"/>
    </source>
</evidence>
<dbReference type="AlphaFoldDB" id="A0A319DQU8"/>
<dbReference type="PANTHER" id="PTHR46910">
    <property type="entry name" value="TRANSCRIPTION FACTOR PDR1"/>
    <property type="match status" value="1"/>
</dbReference>
<dbReference type="Proteomes" id="UP000247810">
    <property type="component" value="Unassembled WGS sequence"/>
</dbReference>
<dbReference type="InterPro" id="IPR007219">
    <property type="entry name" value="XnlR_reg_dom"/>
</dbReference>
<evidence type="ECO:0000256" key="3">
    <source>
        <dbReference type="ARBA" id="ARBA00023242"/>
    </source>
</evidence>
<dbReference type="EMBL" id="KZ825797">
    <property type="protein sequence ID" value="PYI00017.1"/>
    <property type="molecule type" value="Genomic_DNA"/>
</dbReference>
<dbReference type="InterPro" id="IPR001138">
    <property type="entry name" value="Zn2Cys6_DnaBD"/>
</dbReference>
<dbReference type="VEuPathDB" id="FungiDB:BO71DRAFT_341296"/>
<evidence type="ECO:0000259" key="5">
    <source>
        <dbReference type="SMART" id="SM00906"/>
    </source>
</evidence>
<protein>
    <recommendedName>
        <fullName evidence="5">Xylanolytic transcriptional activator regulatory domain-containing protein</fullName>
    </recommendedName>
</protein>
<dbReference type="GO" id="GO:0008270">
    <property type="term" value="F:zinc ion binding"/>
    <property type="evidence" value="ECO:0007669"/>
    <property type="project" value="InterPro"/>
</dbReference>
<dbReference type="GO" id="GO:0003677">
    <property type="term" value="F:DNA binding"/>
    <property type="evidence" value="ECO:0007669"/>
    <property type="project" value="InterPro"/>
</dbReference>
<dbReference type="OrthoDB" id="3266505at2759"/>